<organism evidence="2 3">
    <name type="scientific">Xanthoceras sorbifolium</name>
    <dbReference type="NCBI Taxonomy" id="99658"/>
    <lineage>
        <taxon>Eukaryota</taxon>
        <taxon>Viridiplantae</taxon>
        <taxon>Streptophyta</taxon>
        <taxon>Embryophyta</taxon>
        <taxon>Tracheophyta</taxon>
        <taxon>Spermatophyta</taxon>
        <taxon>Magnoliopsida</taxon>
        <taxon>eudicotyledons</taxon>
        <taxon>Gunneridae</taxon>
        <taxon>Pentapetalae</taxon>
        <taxon>rosids</taxon>
        <taxon>malvids</taxon>
        <taxon>Sapindales</taxon>
        <taxon>Sapindaceae</taxon>
        <taxon>Xanthoceroideae</taxon>
        <taxon>Xanthoceras</taxon>
    </lineage>
</organism>
<dbReference type="Pfam" id="PF14223">
    <property type="entry name" value="Retrotran_gag_2"/>
    <property type="match status" value="1"/>
</dbReference>
<proteinExistence type="predicted"/>
<gene>
    <name evidence="2" type="ORF">JRO89_XS04G0128700</name>
</gene>
<protein>
    <submittedName>
        <fullName evidence="2">Uncharacterized protein</fullName>
    </submittedName>
</protein>
<evidence type="ECO:0000256" key="1">
    <source>
        <dbReference type="SAM" id="MobiDB-lite"/>
    </source>
</evidence>
<evidence type="ECO:0000313" key="3">
    <source>
        <dbReference type="Proteomes" id="UP000827721"/>
    </source>
</evidence>
<name>A0ABQ8I548_9ROSI</name>
<reference evidence="2 3" key="1">
    <citation type="submission" date="2021-02" db="EMBL/GenBank/DDBJ databases">
        <title>Plant Genome Project.</title>
        <authorList>
            <person name="Zhang R.-G."/>
        </authorList>
    </citation>
    <scope>NUCLEOTIDE SEQUENCE [LARGE SCALE GENOMIC DNA]</scope>
    <source>
        <tissue evidence="2">Leaves</tissue>
    </source>
</reference>
<comment type="caution">
    <text evidence="2">The sequence shown here is derived from an EMBL/GenBank/DDBJ whole genome shotgun (WGS) entry which is preliminary data.</text>
</comment>
<evidence type="ECO:0000313" key="2">
    <source>
        <dbReference type="EMBL" id="KAH7571742.1"/>
    </source>
</evidence>
<sequence>MGTLTIMKFDVSRTIYEHVIEMIKIAAKLKSLGINVDENFIVQFIINSLTSKYSPFQMNYNTMKDKWNVNELHIMLVQEETRLKNQGTHSIHLINDQIARKKTGRKKSKVYCPSHTTRIVESGNASFFENGEVSGSEELHDVAIQEVRVQVPLSLSSFKVIVPHIVEQFNNLQGQQINDQTPHNEDIVDEPMVNEP</sequence>
<dbReference type="EMBL" id="JAFEMO010000004">
    <property type="protein sequence ID" value="KAH7571742.1"/>
    <property type="molecule type" value="Genomic_DNA"/>
</dbReference>
<keyword evidence="3" id="KW-1185">Reference proteome</keyword>
<accession>A0ABQ8I548</accession>
<feature type="region of interest" description="Disordered" evidence="1">
    <location>
        <begin position="176"/>
        <end position="196"/>
    </location>
</feature>
<dbReference type="Proteomes" id="UP000827721">
    <property type="component" value="Unassembled WGS sequence"/>
</dbReference>